<name>A0A814CZ05_9BILA</name>
<dbReference type="SMART" id="SM00577">
    <property type="entry name" value="CPDc"/>
    <property type="match status" value="1"/>
</dbReference>
<evidence type="ECO:0000256" key="1">
    <source>
        <dbReference type="RuleBase" id="RU365079"/>
    </source>
</evidence>
<dbReference type="Pfam" id="PF03031">
    <property type="entry name" value="NIF"/>
    <property type="match status" value="1"/>
</dbReference>
<dbReference type="Proteomes" id="UP000663877">
    <property type="component" value="Unassembled WGS sequence"/>
</dbReference>
<dbReference type="EMBL" id="CAJNOI010000218">
    <property type="protein sequence ID" value="CAF1190901.1"/>
    <property type="molecule type" value="Genomic_DNA"/>
</dbReference>
<dbReference type="InterPro" id="IPR004274">
    <property type="entry name" value="FCP1_dom"/>
</dbReference>
<dbReference type="SUPFAM" id="SSF56784">
    <property type="entry name" value="HAD-like"/>
    <property type="match status" value="1"/>
</dbReference>
<dbReference type="OrthoDB" id="1711508at2759"/>
<keyword evidence="1" id="KW-0811">Translocation</keyword>
<keyword evidence="1" id="KW-0496">Mitochondrion</keyword>
<organism evidence="3 5">
    <name type="scientific">Adineta steineri</name>
    <dbReference type="NCBI Taxonomy" id="433720"/>
    <lineage>
        <taxon>Eukaryota</taxon>
        <taxon>Metazoa</taxon>
        <taxon>Spiralia</taxon>
        <taxon>Gnathifera</taxon>
        <taxon>Rotifera</taxon>
        <taxon>Eurotatoria</taxon>
        <taxon>Bdelloidea</taxon>
        <taxon>Adinetida</taxon>
        <taxon>Adinetidae</taxon>
        <taxon>Adineta</taxon>
    </lineage>
</organism>
<dbReference type="GO" id="GO:0005744">
    <property type="term" value="C:TIM23 mitochondrial import inner membrane translocase complex"/>
    <property type="evidence" value="ECO:0007669"/>
    <property type="project" value="UniProtKB-UniRule"/>
</dbReference>
<dbReference type="InterPro" id="IPR023214">
    <property type="entry name" value="HAD_sf"/>
</dbReference>
<dbReference type="EMBL" id="CAJNOM010000059">
    <property type="protein sequence ID" value="CAF0947256.1"/>
    <property type="molecule type" value="Genomic_DNA"/>
</dbReference>
<keyword evidence="1" id="KW-0653">Protein transport</keyword>
<gene>
    <name evidence="4" type="ORF">BJG266_LOCUS26327</name>
    <name evidence="3" type="ORF">QVE165_LOCUS12004</name>
</gene>
<evidence type="ECO:0000313" key="5">
    <source>
        <dbReference type="Proteomes" id="UP000663832"/>
    </source>
</evidence>
<evidence type="ECO:0000313" key="4">
    <source>
        <dbReference type="EMBL" id="CAF1190901.1"/>
    </source>
</evidence>
<dbReference type="Gene3D" id="3.40.50.1000">
    <property type="entry name" value="HAD superfamily/HAD-like"/>
    <property type="match status" value="1"/>
</dbReference>
<comment type="subcellular location">
    <subcellularLocation>
        <location evidence="1">Mitochondrion inner membrane</location>
        <topology evidence="1">Single-pass membrane protein</topology>
    </subcellularLocation>
</comment>
<comment type="caution">
    <text evidence="3">The sequence shown here is derived from an EMBL/GenBank/DDBJ whole genome shotgun (WGS) entry which is preliminary data.</text>
</comment>
<comment type="similarity">
    <text evidence="1">Belongs to the TIM50 family.</text>
</comment>
<dbReference type="GO" id="GO:0015031">
    <property type="term" value="P:protein transport"/>
    <property type="evidence" value="ECO:0007669"/>
    <property type="project" value="UniProtKB-KW"/>
</dbReference>
<feature type="domain" description="FCP1 homology" evidence="2">
    <location>
        <begin position="2"/>
        <end position="187"/>
    </location>
</feature>
<dbReference type="PANTHER" id="PTHR12210">
    <property type="entry name" value="DULLARD PROTEIN PHOSPHATASE"/>
    <property type="match status" value="1"/>
</dbReference>
<comment type="function">
    <text evidence="1">Essential component of the TIM23 complex, a complex that mediates the translocation of transit peptide-containing proteins across the mitochondrial inner membrane.</text>
</comment>
<dbReference type="PROSITE" id="PS50969">
    <property type="entry name" value="FCP1"/>
    <property type="match status" value="1"/>
</dbReference>
<keyword evidence="5" id="KW-1185">Reference proteome</keyword>
<dbReference type="InterPro" id="IPR050365">
    <property type="entry name" value="TIM50"/>
</dbReference>
<dbReference type="Proteomes" id="UP000663832">
    <property type="component" value="Unassembled WGS sequence"/>
</dbReference>
<keyword evidence="1" id="KW-0813">Transport</keyword>
<keyword evidence="1" id="KW-0809">Transit peptide</keyword>
<proteinExistence type="inferred from homology"/>
<dbReference type="InterPro" id="IPR036412">
    <property type="entry name" value="HAD-like_sf"/>
</dbReference>
<dbReference type="AlphaFoldDB" id="A0A814CZ05"/>
<sequence>MAINQKKLLVLDLDGTLIFAEEKVELIYMQVEQRHDFELEDGSILVWKRPDIDEFLEWCFEHYDIGIWSASGSEYVHSVLSHIIPGHLRAKVKFIWTSTRCTRKYQQRGLDTYSVPITLKKLKKIWRRNRSHSPNSVAIYNRRNTLIVDDTPVTYRTNYGNAIPIISYTGNSKDSELKRIKNLLDLLLSSNDVRTMNKRVSVENVNKILLK</sequence>
<comment type="subunit">
    <text evidence="1">Component of the TIM23 complex.</text>
</comment>
<evidence type="ECO:0000259" key="2">
    <source>
        <dbReference type="PROSITE" id="PS50969"/>
    </source>
</evidence>
<accession>A0A814CZ05</accession>
<reference evidence="3" key="1">
    <citation type="submission" date="2021-02" db="EMBL/GenBank/DDBJ databases">
        <authorList>
            <person name="Nowell W R."/>
        </authorList>
    </citation>
    <scope>NUCLEOTIDE SEQUENCE</scope>
</reference>
<evidence type="ECO:0000313" key="3">
    <source>
        <dbReference type="EMBL" id="CAF0947256.1"/>
    </source>
</evidence>
<protein>
    <recommendedName>
        <fullName evidence="1">Mitochondrial import inner membrane translocase subunit TIM50</fullName>
    </recommendedName>
</protein>